<evidence type="ECO:0000256" key="1">
    <source>
        <dbReference type="SAM" id="Phobius"/>
    </source>
</evidence>
<name>A0AA36D7F1_9BILA</name>
<gene>
    <name evidence="2" type="ORF">MSPICULIGERA_LOCUS20595</name>
</gene>
<dbReference type="AlphaFoldDB" id="A0AA36D7F1"/>
<comment type="caution">
    <text evidence="2">The sequence shown here is derived from an EMBL/GenBank/DDBJ whole genome shotgun (WGS) entry which is preliminary data.</text>
</comment>
<evidence type="ECO:0000313" key="3">
    <source>
        <dbReference type="Proteomes" id="UP001177023"/>
    </source>
</evidence>
<organism evidence="2 3">
    <name type="scientific">Mesorhabditis spiculigera</name>
    <dbReference type="NCBI Taxonomy" id="96644"/>
    <lineage>
        <taxon>Eukaryota</taxon>
        <taxon>Metazoa</taxon>
        <taxon>Ecdysozoa</taxon>
        <taxon>Nematoda</taxon>
        <taxon>Chromadorea</taxon>
        <taxon>Rhabditida</taxon>
        <taxon>Rhabditina</taxon>
        <taxon>Rhabditomorpha</taxon>
        <taxon>Rhabditoidea</taxon>
        <taxon>Rhabditidae</taxon>
        <taxon>Mesorhabditinae</taxon>
        <taxon>Mesorhabditis</taxon>
    </lineage>
</organism>
<feature type="non-terminal residue" evidence="2">
    <location>
        <position position="1"/>
    </location>
</feature>
<keyword evidence="3" id="KW-1185">Reference proteome</keyword>
<accession>A0AA36D7F1</accession>
<dbReference type="EMBL" id="CATQJA010002664">
    <property type="protein sequence ID" value="CAJ0582464.1"/>
    <property type="molecule type" value="Genomic_DNA"/>
</dbReference>
<protein>
    <submittedName>
        <fullName evidence="2">Uncharacterized protein</fullName>
    </submittedName>
</protein>
<keyword evidence="1" id="KW-0472">Membrane</keyword>
<keyword evidence="1" id="KW-1133">Transmembrane helix</keyword>
<sequence>MLAVLPLNLHQQITDISKEAKNCLTKSETASVVPVPPNSKLCHPHIGGMIPENAGHLPRAVLTKIPIRYVLLGATLITLLIAIQPLICTFISIIDTLFQRAICFIYLHKHDSFAKDEDDYPIFWRLMLENFLSTRNIIDIPSLFMFFFYMVALL</sequence>
<feature type="transmembrane region" description="Helical" evidence="1">
    <location>
        <begin position="69"/>
        <end position="94"/>
    </location>
</feature>
<keyword evidence="1" id="KW-0812">Transmembrane</keyword>
<feature type="transmembrane region" description="Helical" evidence="1">
    <location>
        <begin position="136"/>
        <end position="153"/>
    </location>
</feature>
<proteinExistence type="predicted"/>
<reference evidence="2" key="1">
    <citation type="submission" date="2023-06" db="EMBL/GenBank/DDBJ databases">
        <authorList>
            <person name="Delattre M."/>
        </authorList>
    </citation>
    <scope>NUCLEOTIDE SEQUENCE</scope>
    <source>
        <strain evidence="2">AF72</strain>
    </source>
</reference>
<dbReference type="Proteomes" id="UP001177023">
    <property type="component" value="Unassembled WGS sequence"/>
</dbReference>
<evidence type="ECO:0000313" key="2">
    <source>
        <dbReference type="EMBL" id="CAJ0582464.1"/>
    </source>
</evidence>